<dbReference type="Gene3D" id="2.60.40.1120">
    <property type="entry name" value="Carboxypeptidase-like, regulatory domain"/>
    <property type="match status" value="1"/>
</dbReference>
<dbReference type="PANTHER" id="PTHR33446:SF2">
    <property type="entry name" value="PROTEIN TONB"/>
    <property type="match status" value="1"/>
</dbReference>
<keyword evidence="6 10" id="KW-0812">Transmembrane</keyword>
<comment type="subcellular location">
    <subcellularLocation>
        <location evidence="1">Cell inner membrane</location>
        <topology evidence="1">Single-pass membrane protein</topology>
        <orientation evidence="1">Periplasmic side</orientation>
    </subcellularLocation>
</comment>
<comment type="caution">
    <text evidence="12">The sequence shown here is derived from an EMBL/GenBank/DDBJ whole genome shotgun (WGS) entry which is preliminary data.</text>
</comment>
<protein>
    <submittedName>
        <fullName evidence="12">TonB family protein</fullName>
    </submittedName>
</protein>
<dbReference type="EMBL" id="JAGGJA010000002">
    <property type="protein sequence ID" value="MCW9706098.1"/>
    <property type="molecule type" value="Genomic_DNA"/>
</dbReference>
<dbReference type="Pfam" id="PF03544">
    <property type="entry name" value="TonB_C"/>
    <property type="match status" value="1"/>
</dbReference>
<evidence type="ECO:0000256" key="10">
    <source>
        <dbReference type="SAM" id="Phobius"/>
    </source>
</evidence>
<dbReference type="Pfam" id="PF13715">
    <property type="entry name" value="CarbopepD_reg_2"/>
    <property type="match status" value="1"/>
</dbReference>
<evidence type="ECO:0000256" key="5">
    <source>
        <dbReference type="ARBA" id="ARBA00022519"/>
    </source>
</evidence>
<dbReference type="Gene3D" id="3.30.1150.10">
    <property type="match status" value="1"/>
</dbReference>
<evidence type="ECO:0000256" key="4">
    <source>
        <dbReference type="ARBA" id="ARBA00022475"/>
    </source>
</evidence>
<gene>
    <name evidence="12" type="ORF">J6I44_04505</name>
</gene>
<dbReference type="InterPro" id="IPR008756">
    <property type="entry name" value="Peptidase_M56"/>
</dbReference>
<evidence type="ECO:0000256" key="1">
    <source>
        <dbReference type="ARBA" id="ARBA00004383"/>
    </source>
</evidence>
<dbReference type="Gene3D" id="2.170.130.10">
    <property type="entry name" value="TonB-dependent receptor, plug domain"/>
    <property type="match status" value="1"/>
</dbReference>
<feature type="domain" description="TonB C-terminal" evidence="11">
    <location>
        <begin position="462"/>
        <end position="557"/>
    </location>
</feature>
<dbReference type="Proteomes" id="UP001207918">
    <property type="component" value="Unassembled WGS sequence"/>
</dbReference>
<keyword evidence="4" id="KW-1003">Cell membrane</keyword>
<dbReference type="Pfam" id="PF05569">
    <property type="entry name" value="Peptidase_M56"/>
    <property type="match status" value="1"/>
</dbReference>
<keyword evidence="7" id="KW-0653">Protein transport</keyword>
<dbReference type="CDD" id="cd07341">
    <property type="entry name" value="M56_BlaR1_MecR1_like"/>
    <property type="match status" value="1"/>
</dbReference>
<keyword evidence="3" id="KW-0813">Transport</keyword>
<evidence type="ECO:0000313" key="13">
    <source>
        <dbReference type="Proteomes" id="UP001207918"/>
    </source>
</evidence>
<evidence type="ECO:0000256" key="3">
    <source>
        <dbReference type="ARBA" id="ARBA00022448"/>
    </source>
</evidence>
<dbReference type="NCBIfam" id="TIGR01352">
    <property type="entry name" value="tonB_Cterm"/>
    <property type="match status" value="1"/>
</dbReference>
<dbReference type="InterPro" id="IPR051045">
    <property type="entry name" value="TonB-dependent_transducer"/>
</dbReference>
<accession>A0ABT3PJH0</accession>
<dbReference type="InterPro" id="IPR037066">
    <property type="entry name" value="Plug_dom_sf"/>
</dbReference>
<dbReference type="InterPro" id="IPR008969">
    <property type="entry name" value="CarboxyPept-like_regulatory"/>
</dbReference>
<dbReference type="PANTHER" id="PTHR33446">
    <property type="entry name" value="PROTEIN TONB-RELATED"/>
    <property type="match status" value="1"/>
</dbReference>
<keyword evidence="5" id="KW-0997">Cell inner membrane</keyword>
<evidence type="ECO:0000256" key="7">
    <source>
        <dbReference type="ARBA" id="ARBA00022927"/>
    </source>
</evidence>
<keyword evidence="9 10" id="KW-0472">Membrane</keyword>
<feature type="transmembrane region" description="Helical" evidence="10">
    <location>
        <begin position="19"/>
        <end position="37"/>
    </location>
</feature>
<name>A0ABT3PJH0_9BACT</name>
<evidence type="ECO:0000259" key="11">
    <source>
        <dbReference type="PROSITE" id="PS52015"/>
    </source>
</evidence>
<feature type="transmembrane region" description="Helical" evidence="10">
    <location>
        <begin position="49"/>
        <end position="69"/>
    </location>
</feature>
<feature type="transmembrane region" description="Helical" evidence="10">
    <location>
        <begin position="112"/>
        <end position="131"/>
    </location>
</feature>
<dbReference type="PROSITE" id="PS52015">
    <property type="entry name" value="TONB_CTD"/>
    <property type="match status" value="1"/>
</dbReference>
<evidence type="ECO:0000256" key="8">
    <source>
        <dbReference type="ARBA" id="ARBA00022989"/>
    </source>
</evidence>
<keyword evidence="13" id="KW-1185">Reference proteome</keyword>
<sequence>MFELIDFLQSFGATILKPIWFPIVIWTGVAIPITLLLRKIESLQPVYQYHSRVALLLALPLGIVGSYGMEWLGQLLASLQAGGTKFIVIQSPITVTAQQAIPTFWESLLNPMFWIGLTSALLAIGIGYHLLRLGINGIQLNKLGQQLSFKPLKQMGEHYLPVNDKKLQNINPLIAFSPQVSIPFTYGWLNTKIVIPEELRDEPEKAAMAIRHELMHIRHNDFLLNGVLMVVKALFWFHPLSHYLYRSSQEYREITCDGQVLADTQFSKKRYASLLFELAEREYQNSNLAMSMAVNPSSLKKRIQIMSTQNISTTTFRSSFLMTLATAALVVLTISCSDLNSEDGITNTEFQEAQSQLNLQVDKNQPLYVINGAIITESEVDEPNALSRLKAEYIYSIDILKGQNATDAYGESGQNGVVKIQLHDGIDIETVLSDLKPASAPKVDPNSKAQQNDYFVAVEQMPELIGGLQSLAEKINYPEEAHKAGTEGRVIVQFIVNEQGDVERPQVIKGVSESLDEEALRVVKQAKFKPGRQRGQAVRVQYSLPIVFRSSSTISKKEPKVDLETPKVDGATMKLQNVQANQNGTITGKVISAKDNAPLAGANVIMEGTSQGSSTDQNGKFSIQGLSKGTHNLTISYVGYQPSKGTITIE</sequence>
<proteinExistence type="inferred from homology"/>
<dbReference type="SUPFAM" id="SSF49464">
    <property type="entry name" value="Carboxypeptidase regulatory domain-like"/>
    <property type="match status" value="1"/>
</dbReference>
<organism evidence="12 13">
    <name type="scientific">Fodinibius salsisoli</name>
    <dbReference type="NCBI Taxonomy" id="2820877"/>
    <lineage>
        <taxon>Bacteria</taxon>
        <taxon>Pseudomonadati</taxon>
        <taxon>Balneolota</taxon>
        <taxon>Balneolia</taxon>
        <taxon>Balneolales</taxon>
        <taxon>Balneolaceae</taxon>
        <taxon>Fodinibius</taxon>
    </lineage>
</organism>
<keyword evidence="8 10" id="KW-1133">Transmembrane helix</keyword>
<comment type="similarity">
    <text evidence="2">Belongs to the TonB family.</text>
</comment>
<evidence type="ECO:0000256" key="6">
    <source>
        <dbReference type="ARBA" id="ARBA00022692"/>
    </source>
</evidence>
<dbReference type="InterPro" id="IPR037682">
    <property type="entry name" value="TonB_C"/>
</dbReference>
<evidence type="ECO:0000313" key="12">
    <source>
        <dbReference type="EMBL" id="MCW9706098.1"/>
    </source>
</evidence>
<dbReference type="InterPro" id="IPR006260">
    <property type="entry name" value="TonB/TolA_C"/>
</dbReference>
<evidence type="ECO:0000256" key="9">
    <source>
        <dbReference type="ARBA" id="ARBA00023136"/>
    </source>
</evidence>
<feature type="transmembrane region" description="Helical" evidence="10">
    <location>
        <begin position="222"/>
        <end position="245"/>
    </location>
</feature>
<evidence type="ECO:0000256" key="2">
    <source>
        <dbReference type="ARBA" id="ARBA00006555"/>
    </source>
</evidence>
<dbReference type="SUPFAM" id="SSF74653">
    <property type="entry name" value="TolA/TonB C-terminal domain"/>
    <property type="match status" value="1"/>
</dbReference>
<dbReference type="RefSeq" id="WP_265764795.1">
    <property type="nucleotide sequence ID" value="NZ_JAGGJA010000002.1"/>
</dbReference>
<reference evidence="12 13" key="1">
    <citation type="submission" date="2021-03" db="EMBL/GenBank/DDBJ databases">
        <title>Aliifodinibius sp. nov., a new bacterium isolated from saline soil.</title>
        <authorList>
            <person name="Galisteo C."/>
            <person name="De La Haba R."/>
            <person name="Sanchez-Porro C."/>
            <person name="Ventosa A."/>
        </authorList>
    </citation>
    <scope>NUCLEOTIDE SEQUENCE [LARGE SCALE GENOMIC DNA]</scope>
    <source>
        <strain evidence="12 13">1BSP15-2V2</strain>
    </source>
</reference>